<protein>
    <submittedName>
        <fullName evidence="1">GHKL domain-containing protein</fullName>
    </submittedName>
</protein>
<accession>A0AC61MXJ7</accession>
<keyword evidence="2" id="KW-1185">Reference proteome</keyword>
<reference evidence="1" key="1">
    <citation type="submission" date="2021-01" db="EMBL/GenBank/DDBJ databases">
        <title>Complete genome sequence of Clostridiales bacterium R-7.</title>
        <authorList>
            <person name="Mahoney-Kurpe S.C."/>
            <person name="Palevich N."/>
            <person name="Koike S."/>
            <person name="Moon C.D."/>
            <person name="Attwood G.T."/>
        </authorList>
    </citation>
    <scope>NUCLEOTIDE SEQUENCE</scope>
    <source>
        <strain evidence="1">R-7</strain>
    </source>
</reference>
<dbReference type="Proteomes" id="UP000682782">
    <property type="component" value="Chromosome"/>
</dbReference>
<organism evidence="1 2">
    <name type="scientific">Aristaeella hokkaidonensis</name>
    <dbReference type="NCBI Taxonomy" id="3046382"/>
    <lineage>
        <taxon>Bacteria</taxon>
        <taxon>Bacillati</taxon>
        <taxon>Bacillota</taxon>
        <taxon>Clostridia</taxon>
        <taxon>Eubacteriales</taxon>
        <taxon>Aristaeellaceae</taxon>
        <taxon>Aristaeella</taxon>
    </lineage>
</organism>
<name>A0AC61MXJ7_9FIRM</name>
<evidence type="ECO:0000313" key="1">
    <source>
        <dbReference type="EMBL" id="QUC67689.1"/>
    </source>
</evidence>
<sequence length="244" mass="27547">MPATCAVILLAFSNVGLFFLLEYHQREENEKNRMRLVQKQTEGQIAFYRELAERQQISNKTMHDLKNQMFALSEAMKTDSDKTREIMESISGKIFAASPMTVTGIDAVDSLIFSKKQQMELHGIRYEQSVHIAPETSFDPLDLCVLLGNLLDNAIEANEKVDPDKRFVSLTITQQELWLSITITNAAAHAVKVNGKTIRTTKIQKELHGFGLSSVNEIAAKYQGNCTFRSTDHEFTAYLILQDA</sequence>
<evidence type="ECO:0000313" key="2">
    <source>
        <dbReference type="Proteomes" id="UP000682782"/>
    </source>
</evidence>
<gene>
    <name evidence="1" type="ORF">JYE49_03005</name>
</gene>
<proteinExistence type="predicted"/>
<dbReference type="EMBL" id="CP068393">
    <property type="protein sequence ID" value="QUC67689.1"/>
    <property type="molecule type" value="Genomic_DNA"/>
</dbReference>